<name>A0A226WMC5_CABSO</name>
<organism evidence="1 2">
    <name type="scientific">Caballeronia sordidicola</name>
    <name type="common">Burkholderia sordidicola</name>
    <dbReference type="NCBI Taxonomy" id="196367"/>
    <lineage>
        <taxon>Bacteria</taxon>
        <taxon>Pseudomonadati</taxon>
        <taxon>Pseudomonadota</taxon>
        <taxon>Betaproteobacteria</taxon>
        <taxon>Burkholderiales</taxon>
        <taxon>Burkholderiaceae</taxon>
        <taxon>Caballeronia</taxon>
    </lineage>
</organism>
<comment type="caution">
    <text evidence="1">The sequence shown here is derived from an EMBL/GenBank/DDBJ whole genome shotgun (WGS) entry which is preliminary data.</text>
</comment>
<evidence type="ECO:0000313" key="1">
    <source>
        <dbReference type="EMBL" id="OXC71738.1"/>
    </source>
</evidence>
<proteinExistence type="predicted"/>
<dbReference type="Proteomes" id="UP000214720">
    <property type="component" value="Unassembled WGS sequence"/>
</dbReference>
<gene>
    <name evidence="1" type="ORF">BSU04_45645</name>
</gene>
<accession>A0A226WMC5</accession>
<reference evidence="2" key="1">
    <citation type="submission" date="2017-01" db="EMBL/GenBank/DDBJ databases">
        <title>Genome Analysis of Deinococcus marmoris KOPRI26562.</title>
        <authorList>
            <person name="Kim J.H."/>
            <person name="Oh H.-M."/>
        </authorList>
    </citation>
    <scope>NUCLEOTIDE SEQUENCE [LARGE SCALE GENOMIC DNA]</scope>
    <source>
        <strain evidence="2">PAMC 26633</strain>
    </source>
</reference>
<evidence type="ECO:0000313" key="2">
    <source>
        <dbReference type="Proteomes" id="UP000214720"/>
    </source>
</evidence>
<sequence>MRSINIKPLRLSQYSMQQAASANVRAAQPSRIEWALAGWIRRVNVRATVRANDASWPASVDDLAATIRSTGLVR</sequence>
<dbReference type="EMBL" id="MTHB01000299">
    <property type="protein sequence ID" value="OXC71738.1"/>
    <property type="molecule type" value="Genomic_DNA"/>
</dbReference>
<dbReference type="AlphaFoldDB" id="A0A226WMC5"/>
<protein>
    <submittedName>
        <fullName evidence="1">Uncharacterized protein</fullName>
    </submittedName>
</protein>